<dbReference type="EMBL" id="JBEDUW010000003">
    <property type="protein sequence ID" value="KAK9938393.1"/>
    <property type="molecule type" value="Genomic_DNA"/>
</dbReference>
<feature type="region of interest" description="Disordered" evidence="1">
    <location>
        <begin position="1"/>
        <end position="106"/>
    </location>
</feature>
<name>A0AAW1XNS7_RUBAR</name>
<gene>
    <name evidence="2" type="ORF">M0R45_015136</name>
</gene>
<reference evidence="2 3" key="1">
    <citation type="journal article" date="2023" name="G3 (Bethesda)">
        <title>A chromosome-length genome assembly and annotation of blackberry (Rubus argutus, cv. 'Hillquist').</title>
        <authorList>
            <person name="Bruna T."/>
            <person name="Aryal R."/>
            <person name="Dudchenko O."/>
            <person name="Sargent D.J."/>
            <person name="Mead D."/>
            <person name="Buti M."/>
            <person name="Cavallini A."/>
            <person name="Hytonen T."/>
            <person name="Andres J."/>
            <person name="Pham M."/>
            <person name="Weisz D."/>
            <person name="Mascagni F."/>
            <person name="Usai G."/>
            <person name="Natali L."/>
            <person name="Bassil N."/>
            <person name="Fernandez G.E."/>
            <person name="Lomsadze A."/>
            <person name="Armour M."/>
            <person name="Olukolu B."/>
            <person name="Poorten T."/>
            <person name="Britton C."/>
            <person name="Davik J."/>
            <person name="Ashrafi H."/>
            <person name="Aiden E.L."/>
            <person name="Borodovsky M."/>
            <person name="Worthington M."/>
        </authorList>
    </citation>
    <scope>NUCLEOTIDE SEQUENCE [LARGE SCALE GENOMIC DNA]</scope>
    <source>
        <strain evidence="2">PI 553951</strain>
    </source>
</reference>
<organism evidence="2 3">
    <name type="scientific">Rubus argutus</name>
    <name type="common">Southern blackberry</name>
    <dbReference type="NCBI Taxonomy" id="59490"/>
    <lineage>
        <taxon>Eukaryota</taxon>
        <taxon>Viridiplantae</taxon>
        <taxon>Streptophyta</taxon>
        <taxon>Embryophyta</taxon>
        <taxon>Tracheophyta</taxon>
        <taxon>Spermatophyta</taxon>
        <taxon>Magnoliopsida</taxon>
        <taxon>eudicotyledons</taxon>
        <taxon>Gunneridae</taxon>
        <taxon>Pentapetalae</taxon>
        <taxon>rosids</taxon>
        <taxon>fabids</taxon>
        <taxon>Rosales</taxon>
        <taxon>Rosaceae</taxon>
        <taxon>Rosoideae</taxon>
        <taxon>Rosoideae incertae sedis</taxon>
        <taxon>Rubus</taxon>
    </lineage>
</organism>
<sequence>MNPSSGHQSSAPPNPIPQPHHHHHARPCRDPKPISLSSQSSRASKAAPPCSAMQPQSPATDAAAPLGAQISRTHRPMAAPSSSVSRRCFHPSRAVGFLRRPPPVSP</sequence>
<protein>
    <submittedName>
        <fullName evidence="2">Uncharacterized protein</fullName>
    </submittedName>
</protein>
<keyword evidence="3" id="KW-1185">Reference proteome</keyword>
<feature type="compositionally biased region" description="Low complexity" evidence="1">
    <location>
        <begin position="35"/>
        <end position="47"/>
    </location>
</feature>
<dbReference type="Proteomes" id="UP001457282">
    <property type="component" value="Unassembled WGS sequence"/>
</dbReference>
<evidence type="ECO:0000313" key="2">
    <source>
        <dbReference type="EMBL" id="KAK9938393.1"/>
    </source>
</evidence>
<comment type="caution">
    <text evidence="2">The sequence shown here is derived from an EMBL/GenBank/DDBJ whole genome shotgun (WGS) entry which is preliminary data.</text>
</comment>
<feature type="compositionally biased region" description="Polar residues" evidence="1">
    <location>
        <begin position="1"/>
        <end position="11"/>
    </location>
</feature>
<accession>A0AAW1XNS7</accession>
<evidence type="ECO:0000256" key="1">
    <source>
        <dbReference type="SAM" id="MobiDB-lite"/>
    </source>
</evidence>
<evidence type="ECO:0000313" key="3">
    <source>
        <dbReference type="Proteomes" id="UP001457282"/>
    </source>
</evidence>
<proteinExistence type="predicted"/>
<dbReference type="AlphaFoldDB" id="A0AAW1XNS7"/>